<evidence type="ECO:0000313" key="1">
    <source>
        <dbReference type="EMBL" id="CAK5076694.1"/>
    </source>
</evidence>
<organism evidence="1 2">
    <name type="scientific">Meloidogyne enterolobii</name>
    <name type="common">Root-knot nematode worm</name>
    <name type="synonym">Meloidogyne mayaguensis</name>
    <dbReference type="NCBI Taxonomy" id="390850"/>
    <lineage>
        <taxon>Eukaryota</taxon>
        <taxon>Metazoa</taxon>
        <taxon>Ecdysozoa</taxon>
        <taxon>Nematoda</taxon>
        <taxon>Chromadorea</taxon>
        <taxon>Rhabditida</taxon>
        <taxon>Tylenchina</taxon>
        <taxon>Tylenchomorpha</taxon>
        <taxon>Tylenchoidea</taxon>
        <taxon>Meloidogynidae</taxon>
        <taxon>Meloidogyninae</taxon>
        <taxon>Meloidogyne</taxon>
    </lineage>
</organism>
<dbReference type="EMBL" id="CAVMJV010000030">
    <property type="protein sequence ID" value="CAK5076694.1"/>
    <property type="molecule type" value="Genomic_DNA"/>
</dbReference>
<protein>
    <submittedName>
        <fullName evidence="1">Uncharacterized protein</fullName>
    </submittedName>
</protein>
<gene>
    <name evidence="1" type="ORF">MENTE1834_LOCUS23566</name>
</gene>
<reference evidence="1" key="1">
    <citation type="submission" date="2023-11" db="EMBL/GenBank/DDBJ databases">
        <authorList>
            <person name="Poullet M."/>
        </authorList>
    </citation>
    <scope>NUCLEOTIDE SEQUENCE</scope>
    <source>
        <strain evidence="1">E1834</strain>
    </source>
</reference>
<dbReference type="Proteomes" id="UP001497535">
    <property type="component" value="Unassembled WGS sequence"/>
</dbReference>
<proteinExistence type="predicted"/>
<evidence type="ECO:0000313" key="2">
    <source>
        <dbReference type="Proteomes" id="UP001497535"/>
    </source>
</evidence>
<comment type="caution">
    <text evidence="1">The sequence shown here is derived from an EMBL/GenBank/DDBJ whole genome shotgun (WGS) entry which is preliminary data.</text>
</comment>
<name>A0ACB0ZDQ0_MELEN</name>
<sequence>MLSLPTEVQLDVLKYLNFNQLFSVKLTHFYFCNLINKYEGELAQIKFYQISIPKSLRTLDPYKFIKPEFGNFELTLSDQLKEKWQTAIDKSIPLFLDKGSTQSFWRTTFWVSTFWGGPLDKSIGKILVGLKTTEDGGSTYILEFSNLPKNIQEMGIARCLMEILFNCAFERAHFDKTVFNPEMVDILFDNDKTIPLKLNINHLYLYASNRICENLVAILDNLAISESFSIYLKDVDIPEQYIFILFDILINKGDKLHHVSFMFECELPQIYDLIVEYIATSRECSKIVSYISLHHPGGTKFKLSERAEEFKVNDFGVIKYTNYQIVNIHNPKEIFYFYINETKRKDIASSLRIKMYGF</sequence>
<accession>A0ACB0ZDQ0</accession>
<keyword evidence="2" id="KW-1185">Reference proteome</keyword>